<keyword evidence="1" id="KW-0489">Methyltransferase</keyword>
<comment type="caution">
    <text evidence="5">The sequence shown here is derived from an EMBL/GenBank/DDBJ whole genome shotgun (WGS) entry which is preliminary data.</text>
</comment>
<dbReference type="GO" id="GO:0008171">
    <property type="term" value="F:O-methyltransferase activity"/>
    <property type="evidence" value="ECO:0007669"/>
    <property type="project" value="InterPro"/>
</dbReference>
<dbReference type="AlphaFoldDB" id="A0A8H3J3X4"/>
<dbReference type="InterPro" id="IPR001077">
    <property type="entry name" value="COMT_C"/>
</dbReference>
<evidence type="ECO:0000256" key="3">
    <source>
        <dbReference type="ARBA" id="ARBA00022691"/>
    </source>
</evidence>
<dbReference type="PANTHER" id="PTHR43712:SF19">
    <property type="entry name" value="DUAL O-METHYLTRANSFERASE_FAD-DEPENDENT MONOOXYGENASE ELCB"/>
    <property type="match status" value="1"/>
</dbReference>
<keyword evidence="6" id="KW-1185">Reference proteome</keyword>
<dbReference type="InterPro" id="IPR029063">
    <property type="entry name" value="SAM-dependent_MTases_sf"/>
</dbReference>
<feature type="domain" description="O-methyltransferase C-terminal" evidence="4">
    <location>
        <begin position="147"/>
        <end position="355"/>
    </location>
</feature>
<dbReference type="PROSITE" id="PS51683">
    <property type="entry name" value="SAM_OMT_II"/>
    <property type="match status" value="1"/>
</dbReference>
<dbReference type="Proteomes" id="UP000664521">
    <property type="component" value="Unassembled WGS sequence"/>
</dbReference>
<reference evidence="5" key="1">
    <citation type="submission" date="2021-03" db="EMBL/GenBank/DDBJ databases">
        <authorList>
            <person name="Tagirdzhanova G."/>
        </authorList>
    </citation>
    <scope>NUCLEOTIDE SEQUENCE</scope>
</reference>
<dbReference type="EMBL" id="CAJPDS010000150">
    <property type="protein sequence ID" value="CAF9940285.1"/>
    <property type="molecule type" value="Genomic_DNA"/>
</dbReference>
<evidence type="ECO:0000259" key="4">
    <source>
        <dbReference type="Pfam" id="PF00891"/>
    </source>
</evidence>
<protein>
    <recommendedName>
        <fullName evidence="4">O-methyltransferase C-terminal domain-containing protein</fullName>
    </recommendedName>
</protein>
<accession>A0A8H3J3X4</accession>
<evidence type="ECO:0000313" key="6">
    <source>
        <dbReference type="Proteomes" id="UP000664521"/>
    </source>
</evidence>
<keyword evidence="2" id="KW-0808">Transferase</keyword>
<dbReference type="GO" id="GO:0032259">
    <property type="term" value="P:methylation"/>
    <property type="evidence" value="ECO:0007669"/>
    <property type="project" value="UniProtKB-KW"/>
</dbReference>
<proteinExistence type="predicted"/>
<organism evidence="5 6">
    <name type="scientific">Heterodermia speciosa</name>
    <dbReference type="NCBI Taxonomy" id="116794"/>
    <lineage>
        <taxon>Eukaryota</taxon>
        <taxon>Fungi</taxon>
        <taxon>Dikarya</taxon>
        <taxon>Ascomycota</taxon>
        <taxon>Pezizomycotina</taxon>
        <taxon>Lecanoromycetes</taxon>
        <taxon>OSLEUM clade</taxon>
        <taxon>Lecanoromycetidae</taxon>
        <taxon>Caliciales</taxon>
        <taxon>Physciaceae</taxon>
        <taxon>Heterodermia</taxon>
    </lineage>
</organism>
<dbReference type="Gene3D" id="3.40.50.150">
    <property type="entry name" value="Vaccinia Virus protein VP39"/>
    <property type="match status" value="1"/>
</dbReference>
<dbReference type="InterPro" id="IPR016461">
    <property type="entry name" value="COMT-like"/>
</dbReference>
<dbReference type="OrthoDB" id="1606438at2759"/>
<sequence length="385" mass="43372">MTAFTDLRTRQEVFDAATRITQLTQQTSDFLTNILVQQQQYHCIEWLWTFKAFSEVPLHPGSISYGDVAIKLGVLESTLRSVARMAMTVNFLSETEDGKLAHSPLSAIFVEDANMETWLSYLINRSVPCMRAFIQATKTWPNPSKGNETAYNLAMNTDLPFFDHLRENPDLSAEFGRYMKSQSTVHAGASVDHLLEGLDWAALKEAKIVDVGGNSGSASIALANRFPNLRFVVQDLPEPILNARVQAESLSRDVSGRIEFFEHDFFTPQPVKDADVYLLRMIIHDWGDSDAVRILQALAEVLKEGSRIVIMDMVLPRPGTSSRTLEAALRQKDLTMRQVLKAKEREVEDWQALIHSVDEELQIVAIRRPEGSQHSVIEIVRSNTV</sequence>
<dbReference type="SUPFAM" id="SSF53335">
    <property type="entry name" value="S-adenosyl-L-methionine-dependent methyltransferases"/>
    <property type="match status" value="1"/>
</dbReference>
<gene>
    <name evidence="5" type="ORF">HETSPECPRED_002362</name>
</gene>
<evidence type="ECO:0000256" key="2">
    <source>
        <dbReference type="ARBA" id="ARBA00022679"/>
    </source>
</evidence>
<dbReference type="PANTHER" id="PTHR43712">
    <property type="entry name" value="PUTATIVE (AFU_ORTHOLOGUE AFUA_4G14580)-RELATED"/>
    <property type="match status" value="1"/>
</dbReference>
<evidence type="ECO:0000256" key="1">
    <source>
        <dbReference type="ARBA" id="ARBA00022603"/>
    </source>
</evidence>
<evidence type="ECO:0000313" key="5">
    <source>
        <dbReference type="EMBL" id="CAF9940285.1"/>
    </source>
</evidence>
<dbReference type="Pfam" id="PF00891">
    <property type="entry name" value="Methyltransf_2"/>
    <property type="match status" value="1"/>
</dbReference>
<name>A0A8H3J3X4_9LECA</name>
<dbReference type="SUPFAM" id="SSF46785">
    <property type="entry name" value="Winged helix' DNA-binding domain"/>
    <property type="match status" value="1"/>
</dbReference>
<keyword evidence="3" id="KW-0949">S-adenosyl-L-methionine</keyword>
<dbReference type="InterPro" id="IPR036390">
    <property type="entry name" value="WH_DNA-bd_sf"/>
</dbReference>
<dbReference type="CDD" id="cd02440">
    <property type="entry name" value="AdoMet_MTases"/>
    <property type="match status" value="1"/>
</dbReference>